<keyword evidence="1" id="KW-0812">Transmembrane</keyword>
<gene>
    <name evidence="2" type="ORF">WI41_05075</name>
</gene>
<protein>
    <submittedName>
        <fullName evidence="2">Uncharacterized protein</fullName>
    </submittedName>
</protein>
<dbReference type="Proteomes" id="UP000056450">
    <property type="component" value="Unassembled WGS sequence"/>
</dbReference>
<comment type="caution">
    <text evidence="2">The sequence shown here is derived from an EMBL/GenBank/DDBJ whole genome shotgun (WGS) entry which is preliminary data.</text>
</comment>
<evidence type="ECO:0000313" key="2">
    <source>
        <dbReference type="EMBL" id="KVA12829.1"/>
    </source>
</evidence>
<keyword evidence="1" id="KW-0472">Membrane</keyword>
<accession>A0AAP1CD88</accession>
<dbReference type="EMBL" id="LOTQ01000001">
    <property type="protein sequence ID" value="KVA12829.1"/>
    <property type="molecule type" value="Genomic_DNA"/>
</dbReference>
<name>A0AAP1CD88_9BURK</name>
<organism evidence="2 3">
    <name type="scientific">Burkholderia latens</name>
    <dbReference type="NCBI Taxonomy" id="488446"/>
    <lineage>
        <taxon>Bacteria</taxon>
        <taxon>Pseudomonadati</taxon>
        <taxon>Pseudomonadota</taxon>
        <taxon>Betaproteobacteria</taxon>
        <taxon>Burkholderiales</taxon>
        <taxon>Burkholderiaceae</taxon>
        <taxon>Burkholderia</taxon>
        <taxon>Burkholderia cepacia complex</taxon>
    </lineage>
</organism>
<feature type="transmembrane region" description="Helical" evidence="1">
    <location>
        <begin position="62"/>
        <end position="79"/>
    </location>
</feature>
<keyword evidence="1" id="KW-1133">Transmembrane helix</keyword>
<evidence type="ECO:0000313" key="3">
    <source>
        <dbReference type="Proteomes" id="UP000056450"/>
    </source>
</evidence>
<evidence type="ECO:0000256" key="1">
    <source>
        <dbReference type="SAM" id="Phobius"/>
    </source>
</evidence>
<sequence>MKRRHAIRFPVHGSALHRVSRMRAPYTHAAIAAAASVATALTASYAVARRSRLGRLVTQRAAAPVAIAIAPALAAMFAVPRHAAAASTLACAIAVQDALASAFAFAHCCSEAAPTALSVPASARTDRFPLFALP</sequence>
<dbReference type="AlphaFoldDB" id="A0AAP1CD88"/>
<dbReference type="RefSeq" id="WP_040143669.1">
    <property type="nucleotide sequence ID" value="NZ_CP072601.1"/>
</dbReference>
<reference evidence="2 3" key="1">
    <citation type="submission" date="2015-11" db="EMBL/GenBank/DDBJ databases">
        <title>Expanding the genomic diversity of Burkholderia species for the development of highly accurate diagnostics.</title>
        <authorList>
            <person name="Sahl J."/>
            <person name="Keim P."/>
            <person name="Wagner D."/>
        </authorList>
    </citation>
    <scope>NUCLEOTIDE SEQUENCE [LARGE SCALE GENOMIC DNA]</scope>
    <source>
        <strain evidence="2 3">RF32-BP12</strain>
    </source>
</reference>
<proteinExistence type="predicted"/>